<evidence type="ECO:0000256" key="1">
    <source>
        <dbReference type="ARBA" id="ARBA00022741"/>
    </source>
</evidence>
<comment type="similarity">
    <text evidence="5">Belongs to the DEAD box helicase family.</text>
</comment>
<evidence type="ECO:0000313" key="9">
    <source>
        <dbReference type="EMBL" id="MCS5732545.1"/>
    </source>
</evidence>
<dbReference type="CDD" id="cd18787">
    <property type="entry name" value="SF2_C_DEAD"/>
    <property type="match status" value="1"/>
</dbReference>
<dbReference type="PROSITE" id="PS51192">
    <property type="entry name" value="HELICASE_ATP_BIND_1"/>
    <property type="match status" value="1"/>
</dbReference>
<accession>A0ABT2GX61</accession>
<evidence type="ECO:0000259" key="8">
    <source>
        <dbReference type="PROSITE" id="PS51194"/>
    </source>
</evidence>
<evidence type="ECO:0000259" key="7">
    <source>
        <dbReference type="PROSITE" id="PS51192"/>
    </source>
</evidence>
<dbReference type="PANTHER" id="PTHR47959">
    <property type="entry name" value="ATP-DEPENDENT RNA HELICASE RHLE-RELATED"/>
    <property type="match status" value="1"/>
</dbReference>
<name>A0ABT2GX61_9MICO</name>
<feature type="compositionally biased region" description="Gly residues" evidence="6">
    <location>
        <begin position="413"/>
        <end position="430"/>
    </location>
</feature>
<keyword evidence="10" id="KW-1185">Reference proteome</keyword>
<keyword evidence="3 9" id="KW-0347">Helicase</keyword>
<dbReference type="Gene3D" id="3.40.50.300">
    <property type="entry name" value="P-loop containing nucleotide triphosphate hydrolases"/>
    <property type="match status" value="2"/>
</dbReference>
<feature type="domain" description="Helicase ATP-binding" evidence="7">
    <location>
        <begin position="37"/>
        <end position="214"/>
    </location>
</feature>
<dbReference type="EMBL" id="JANLCJ010000001">
    <property type="protein sequence ID" value="MCS5732545.1"/>
    <property type="molecule type" value="Genomic_DNA"/>
</dbReference>
<evidence type="ECO:0000256" key="5">
    <source>
        <dbReference type="ARBA" id="ARBA00038437"/>
    </source>
</evidence>
<organism evidence="9 10">
    <name type="scientific">Herbiconiux daphne</name>
    <dbReference type="NCBI Taxonomy" id="2970914"/>
    <lineage>
        <taxon>Bacteria</taxon>
        <taxon>Bacillati</taxon>
        <taxon>Actinomycetota</taxon>
        <taxon>Actinomycetes</taxon>
        <taxon>Micrococcales</taxon>
        <taxon>Microbacteriaceae</taxon>
        <taxon>Herbiconiux</taxon>
    </lineage>
</organism>
<dbReference type="SMART" id="SM00490">
    <property type="entry name" value="HELICc"/>
    <property type="match status" value="1"/>
</dbReference>
<evidence type="ECO:0000256" key="4">
    <source>
        <dbReference type="ARBA" id="ARBA00022840"/>
    </source>
</evidence>
<dbReference type="GO" id="GO:0004386">
    <property type="term" value="F:helicase activity"/>
    <property type="evidence" value="ECO:0007669"/>
    <property type="project" value="UniProtKB-KW"/>
</dbReference>
<dbReference type="PANTHER" id="PTHR47959:SF13">
    <property type="entry name" value="ATP-DEPENDENT RNA HELICASE RHLE"/>
    <property type="match status" value="1"/>
</dbReference>
<dbReference type="InterPro" id="IPR027417">
    <property type="entry name" value="P-loop_NTPase"/>
</dbReference>
<evidence type="ECO:0000256" key="6">
    <source>
        <dbReference type="SAM" id="MobiDB-lite"/>
    </source>
</evidence>
<keyword evidence="4" id="KW-0067">ATP-binding</keyword>
<dbReference type="Proteomes" id="UP001165586">
    <property type="component" value="Unassembled WGS sequence"/>
</dbReference>
<dbReference type="Pfam" id="PF00271">
    <property type="entry name" value="Helicase_C"/>
    <property type="match status" value="1"/>
</dbReference>
<feature type="domain" description="Helicase C-terminal" evidence="8">
    <location>
        <begin position="242"/>
        <end position="393"/>
    </location>
</feature>
<gene>
    <name evidence="9" type="ORF">N1032_02165</name>
</gene>
<dbReference type="CDD" id="cd00268">
    <property type="entry name" value="DEADc"/>
    <property type="match status" value="1"/>
</dbReference>
<dbReference type="InterPro" id="IPR050079">
    <property type="entry name" value="DEAD_box_RNA_helicase"/>
</dbReference>
<dbReference type="PROSITE" id="PS51194">
    <property type="entry name" value="HELICASE_CTER"/>
    <property type="match status" value="1"/>
</dbReference>
<dbReference type="Pfam" id="PF00270">
    <property type="entry name" value="DEAD"/>
    <property type="match status" value="1"/>
</dbReference>
<evidence type="ECO:0000256" key="2">
    <source>
        <dbReference type="ARBA" id="ARBA00022801"/>
    </source>
</evidence>
<reference evidence="9" key="1">
    <citation type="submission" date="2022-08" db="EMBL/GenBank/DDBJ databases">
        <authorList>
            <person name="Deng Y."/>
            <person name="Han X.-F."/>
            <person name="Zhang Y.-Q."/>
        </authorList>
    </citation>
    <scope>NUCLEOTIDE SEQUENCE</scope>
    <source>
        <strain evidence="9">CPCC 203386</strain>
    </source>
</reference>
<dbReference type="SMART" id="SM00487">
    <property type="entry name" value="DEXDc"/>
    <property type="match status" value="1"/>
</dbReference>
<feature type="compositionally biased region" description="Low complexity" evidence="6">
    <location>
        <begin position="476"/>
        <end position="488"/>
    </location>
</feature>
<feature type="compositionally biased region" description="Gly residues" evidence="6">
    <location>
        <begin position="489"/>
        <end position="506"/>
    </location>
</feature>
<dbReference type="RefSeq" id="WP_259537176.1">
    <property type="nucleotide sequence ID" value="NZ_JANLCJ010000001.1"/>
</dbReference>
<sequence>MSNTPSSFGALGVPAPLVASLSASGILEPFPIQVDTLPDTLNGRDVLGRGKTGSGKTLAFSIPMVARLAGQLSGGKRRPGRPLGLILAPTRELATQIDAVLAPLAKVYNMTTTTIFGGVSQSRQVTALKAGVDIVVACPGRLEDLMKQGFVTLDAVEITVLDEADHMADLGFLPVVTRILDKTPQSGQRLLFSATLDNGVDKLVRKFLHNEVLHSVDEANSPVAAMTHHVFETESVESKRVLVEKLASGTGRRILFMRTKHHAKKLAKQLTDAGIPSVDLHGNLSQVARDRNLAAFSAGDVRVLVATDVAARGVHVDDIELVIHVDPPAEHKAYLHRSGRTARAGSAGDVVTIMLPAQRKDVKDLLRKAAITVTPEVVSADSASVNALVGQVAAYVKPAPRTTNQLPASGQPRRGGGSGGYSGQSQGGSQGANAQRKRARRGGTGAGEGGQGAAGGSRQGASSGRGNGGRGGNAAGGSRSFYSTSSDGAGSGQSQGHGGASGSGDGGGRRGGRGADAANGRPRQSAASFSAGSGGGRRSR</sequence>
<dbReference type="InterPro" id="IPR014001">
    <property type="entry name" value="Helicase_ATP-bd"/>
</dbReference>
<evidence type="ECO:0000313" key="10">
    <source>
        <dbReference type="Proteomes" id="UP001165586"/>
    </source>
</evidence>
<keyword evidence="1" id="KW-0547">Nucleotide-binding</keyword>
<dbReference type="InterPro" id="IPR044742">
    <property type="entry name" value="DEAD/DEAH_RhlB"/>
</dbReference>
<proteinExistence type="inferred from homology"/>
<comment type="caution">
    <text evidence="9">The sequence shown here is derived from an EMBL/GenBank/DDBJ whole genome shotgun (WGS) entry which is preliminary data.</text>
</comment>
<feature type="region of interest" description="Disordered" evidence="6">
    <location>
        <begin position="400"/>
        <end position="540"/>
    </location>
</feature>
<feature type="compositionally biased region" description="Gly residues" evidence="6">
    <location>
        <begin position="442"/>
        <end position="475"/>
    </location>
</feature>
<protein>
    <submittedName>
        <fullName evidence="9">DEAD/DEAH box helicase</fullName>
    </submittedName>
</protein>
<evidence type="ECO:0000256" key="3">
    <source>
        <dbReference type="ARBA" id="ARBA00022806"/>
    </source>
</evidence>
<keyword evidence="2" id="KW-0378">Hydrolase</keyword>
<dbReference type="SUPFAM" id="SSF52540">
    <property type="entry name" value="P-loop containing nucleoside triphosphate hydrolases"/>
    <property type="match status" value="1"/>
</dbReference>
<dbReference type="InterPro" id="IPR011545">
    <property type="entry name" value="DEAD/DEAH_box_helicase_dom"/>
</dbReference>
<dbReference type="InterPro" id="IPR001650">
    <property type="entry name" value="Helicase_C-like"/>
</dbReference>